<comment type="caution">
    <text evidence="3">The sequence shown here is derived from an EMBL/GenBank/DDBJ whole genome shotgun (WGS) entry which is preliminary data.</text>
</comment>
<sequence length="103" mass="10242">MDNDYSGAAAGLGIGLFILFGVIYLGILALAIWIGYLIQRTAVKNGVLLAMKESGTQFPPTYRPGAQPPYPSGPGQPGGPAHGGPTTGGPTPPPASGPAAPSA</sequence>
<keyword evidence="2" id="KW-1133">Transmembrane helix</keyword>
<dbReference type="Proteomes" id="UP000573729">
    <property type="component" value="Unassembled WGS sequence"/>
</dbReference>
<keyword evidence="4" id="KW-1185">Reference proteome</keyword>
<proteinExistence type="predicted"/>
<evidence type="ECO:0000256" key="1">
    <source>
        <dbReference type="SAM" id="MobiDB-lite"/>
    </source>
</evidence>
<evidence type="ECO:0000256" key="2">
    <source>
        <dbReference type="SAM" id="Phobius"/>
    </source>
</evidence>
<keyword evidence="2" id="KW-0812">Transmembrane</keyword>
<dbReference type="AlphaFoldDB" id="A0A7W7BNF2"/>
<feature type="compositionally biased region" description="Gly residues" evidence="1">
    <location>
        <begin position="75"/>
        <end position="87"/>
    </location>
</feature>
<name>A0A7W7BNF2_9MICO</name>
<organism evidence="3 4">
    <name type="scientific">Microbacterium marinum</name>
    <dbReference type="NCBI Taxonomy" id="421115"/>
    <lineage>
        <taxon>Bacteria</taxon>
        <taxon>Bacillati</taxon>
        <taxon>Actinomycetota</taxon>
        <taxon>Actinomycetes</taxon>
        <taxon>Micrococcales</taxon>
        <taxon>Microbacteriaceae</taxon>
        <taxon>Microbacterium</taxon>
    </lineage>
</organism>
<feature type="region of interest" description="Disordered" evidence="1">
    <location>
        <begin position="58"/>
        <end position="103"/>
    </location>
</feature>
<evidence type="ECO:0000313" key="4">
    <source>
        <dbReference type="Proteomes" id="UP000573729"/>
    </source>
</evidence>
<keyword evidence="2" id="KW-0472">Membrane</keyword>
<protein>
    <submittedName>
        <fullName evidence="3">Uncharacterized protein</fullName>
    </submittedName>
</protein>
<dbReference type="EMBL" id="JACHMD010000001">
    <property type="protein sequence ID" value="MBB4665862.1"/>
    <property type="molecule type" value="Genomic_DNA"/>
</dbReference>
<feature type="transmembrane region" description="Helical" evidence="2">
    <location>
        <begin position="12"/>
        <end position="38"/>
    </location>
</feature>
<gene>
    <name evidence="3" type="ORF">BKA24_000571</name>
</gene>
<evidence type="ECO:0000313" key="3">
    <source>
        <dbReference type="EMBL" id="MBB4665862.1"/>
    </source>
</evidence>
<dbReference type="RefSeq" id="WP_184214873.1">
    <property type="nucleotide sequence ID" value="NZ_JACHMD010000001.1"/>
</dbReference>
<accession>A0A7W7BNF2</accession>
<reference evidence="3 4" key="1">
    <citation type="submission" date="2020-08" db="EMBL/GenBank/DDBJ databases">
        <title>Sequencing the genomes of 1000 actinobacteria strains.</title>
        <authorList>
            <person name="Klenk H.-P."/>
        </authorList>
    </citation>
    <scope>NUCLEOTIDE SEQUENCE [LARGE SCALE GENOMIC DNA]</scope>
    <source>
        <strain evidence="3 4">DSM 24947</strain>
    </source>
</reference>